<organism evidence="7 8">
    <name type="scientific">Asaia spathodeae</name>
    <dbReference type="NCBI Taxonomy" id="657016"/>
    <lineage>
        <taxon>Bacteria</taxon>
        <taxon>Pseudomonadati</taxon>
        <taxon>Pseudomonadota</taxon>
        <taxon>Alphaproteobacteria</taxon>
        <taxon>Acetobacterales</taxon>
        <taxon>Acetobacteraceae</taxon>
        <taxon>Asaia</taxon>
    </lineage>
</organism>
<dbReference type="CDD" id="cd05483">
    <property type="entry name" value="retropepsin_like_bacteria"/>
    <property type="match status" value="2"/>
</dbReference>
<comment type="caution">
    <text evidence="7">The sequence shown here is derived from an EMBL/GenBank/DDBJ whole genome shotgun (WGS) entry which is preliminary data.</text>
</comment>
<sequence>MQSVRSGPIARSISCPLFLLAMCLLAGCDTPAKDGSCVIGTIGRLPLDSYKNTPVVRATINKHPVLFTVDSGAFNSVLSEKYADMLDLTYSTGMVRTTGVKGTELQRIVQVDDIGLGGATNTNHAFAMTTQSFGATKPPQPPLVGLLGAEILLATDLVIDMPHHQMQLLDMKRCPYPAPLWKGMMHTVPIERDLDQMQLHLQFTLDEGKPIQAIFDTGASRTVIPLRMAHELGVTDEMLKKDRASIDFEAVGSDRVTAYHHHFRAMTLGDFTIHNPEVIIMNNDTLDHALFGADFLRHHRVWITTQHTMYVQHISEIPPDEDQPQPSSAAPGTAAK</sequence>
<evidence type="ECO:0000313" key="8">
    <source>
        <dbReference type="Proteomes" id="UP001516351"/>
    </source>
</evidence>
<dbReference type="Pfam" id="PF13975">
    <property type="entry name" value="gag-asp_proteas"/>
    <property type="match status" value="1"/>
</dbReference>
<evidence type="ECO:0000256" key="1">
    <source>
        <dbReference type="ARBA" id="ARBA00009136"/>
    </source>
</evidence>
<dbReference type="GO" id="GO:0008233">
    <property type="term" value="F:peptidase activity"/>
    <property type="evidence" value="ECO:0007669"/>
    <property type="project" value="UniProtKB-KW"/>
</dbReference>
<dbReference type="GO" id="GO:0006508">
    <property type="term" value="P:proteolysis"/>
    <property type="evidence" value="ECO:0007669"/>
    <property type="project" value="UniProtKB-KW"/>
</dbReference>
<gene>
    <name evidence="7" type="ORF">HW542_04510</name>
</gene>
<accession>A0ABX2P2B8</accession>
<evidence type="ECO:0000256" key="2">
    <source>
        <dbReference type="ARBA" id="ARBA00022670"/>
    </source>
</evidence>
<evidence type="ECO:0000256" key="3">
    <source>
        <dbReference type="ARBA" id="ARBA00022750"/>
    </source>
</evidence>
<dbReference type="Gene3D" id="2.40.70.10">
    <property type="entry name" value="Acid Proteases"/>
    <property type="match status" value="2"/>
</dbReference>
<dbReference type="InterPro" id="IPR034122">
    <property type="entry name" value="Retropepsin-like_bacterial"/>
</dbReference>
<evidence type="ECO:0000256" key="4">
    <source>
        <dbReference type="ARBA" id="ARBA00022801"/>
    </source>
</evidence>
<proteinExistence type="inferred from homology"/>
<dbReference type="InterPro" id="IPR021109">
    <property type="entry name" value="Peptidase_aspartic_dom_sf"/>
</dbReference>
<comment type="similarity">
    <text evidence="1">Belongs to the DDI1 family.</text>
</comment>
<feature type="chain" id="PRO_5045932779" evidence="6">
    <location>
        <begin position="27"/>
        <end position="336"/>
    </location>
</feature>
<dbReference type="InterPro" id="IPR001969">
    <property type="entry name" value="Aspartic_peptidase_AS"/>
</dbReference>
<keyword evidence="8" id="KW-1185">Reference proteome</keyword>
<feature type="signal peptide" evidence="6">
    <location>
        <begin position="1"/>
        <end position="26"/>
    </location>
</feature>
<dbReference type="PANTHER" id="PTHR12917">
    <property type="entry name" value="ASPARTYL PROTEASE DDI-RELATED"/>
    <property type="match status" value="1"/>
</dbReference>
<evidence type="ECO:0000313" key="7">
    <source>
        <dbReference type="EMBL" id="NVN46071.1"/>
    </source>
</evidence>
<dbReference type="PANTHER" id="PTHR12917:SF1">
    <property type="entry name" value="AT13091P"/>
    <property type="match status" value="1"/>
</dbReference>
<keyword evidence="6" id="KW-0732">Signal</keyword>
<keyword evidence="2 7" id="KW-0645">Protease</keyword>
<dbReference type="SUPFAM" id="SSF50630">
    <property type="entry name" value="Acid proteases"/>
    <property type="match status" value="2"/>
</dbReference>
<dbReference type="EMBL" id="JABXXV010000002">
    <property type="protein sequence ID" value="NVN46071.1"/>
    <property type="molecule type" value="Genomic_DNA"/>
</dbReference>
<dbReference type="RefSeq" id="WP_267311509.1">
    <property type="nucleotide sequence ID" value="NZ_JABXXV010000002.1"/>
</dbReference>
<evidence type="ECO:0000256" key="6">
    <source>
        <dbReference type="SAM" id="SignalP"/>
    </source>
</evidence>
<name>A0ABX2P2B8_9PROT</name>
<dbReference type="PROSITE" id="PS51257">
    <property type="entry name" value="PROKAR_LIPOPROTEIN"/>
    <property type="match status" value="1"/>
</dbReference>
<keyword evidence="4" id="KW-0378">Hydrolase</keyword>
<dbReference type="PROSITE" id="PS00141">
    <property type="entry name" value="ASP_PROTEASE"/>
    <property type="match status" value="1"/>
</dbReference>
<reference evidence="7 8" key="1">
    <citation type="submission" date="2020-06" db="EMBL/GenBank/DDBJ databases">
        <title>Synonyms of Asaia species.</title>
        <authorList>
            <person name="Sombolestani A."/>
        </authorList>
    </citation>
    <scope>NUCLEOTIDE SEQUENCE [LARGE SCALE GENOMIC DNA]</scope>
    <source>
        <strain evidence="7 8">LMG 27047</strain>
    </source>
</reference>
<protein>
    <submittedName>
        <fullName evidence="7">Aspartyl protease family protein</fullName>
    </submittedName>
</protein>
<keyword evidence="3" id="KW-0064">Aspartyl protease</keyword>
<feature type="region of interest" description="Disordered" evidence="5">
    <location>
        <begin position="316"/>
        <end position="336"/>
    </location>
</feature>
<evidence type="ECO:0000256" key="5">
    <source>
        <dbReference type="SAM" id="MobiDB-lite"/>
    </source>
</evidence>
<dbReference type="Pfam" id="PF13650">
    <property type="entry name" value="Asp_protease_2"/>
    <property type="match status" value="1"/>
</dbReference>
<dbReference type="Proteomes" id="UP001516351">
    <property type="component" value="Unassembled WGS sequence"/>
</dbReference>